<keyword evidence="2" id="KW-0012">Acyltransferase</keyword>
<dbReference type="Gene3D" id="3.40.630.30">
    <property type="match status" value="1"/>
</dbReference>
<dbReference type="EC" id="2.3.1.-" evidence="2"/>
<dbReference type="InterPro" id="IPR000182">
    <property type="entry name" value="GNAT_dom"/>
</dbReference>
<evidence type="ECO:0000259" key="1">
    <source>
        <dbReference type="PROSITE" id="PS51186"/>
    </source>
</evidence>
<dbReference type="PROSITE" id="PS51186">
    <property type="entry name" value="GNAT"/>
    <property type="match status" value="1"/>
</dbReference>
<evidence type="ECO:0000313" key="2">
    <source>
        <dbReference type="EMBL" id="MCG4617181.1"/>
    </source>
</evidence>
<dbReference type="EMBL" id="JAKNHJ010000002">
    <property type="protein sequence ID" value="MCG4617181.1"/>
    <property type="molecule type" value="Genomic_DNA"/>
</dbReference>
<keyword evidence="2" id="KW-0808">Transferase</keyword>
<proteinExistence type="predicted"/>
<dbReference type="GO" id="GO:0016747">
    <property type="term" value="F:acyltransferase activity, transferring groups other than amino-acyl groups"/>
    <property type="evidence" value="ECO:0007669"/>
    <property type="project" value="InterPro"/>
</dbReference>
<dbReference type="SUPFAM" id="SSF55729">
    <property type="entry name" value="Acyl-CoA N-acyltransferases (Nat)"/>
    <property type="match status" value="1"/>
</dbReference>
<organism evidence="2 3">
    <name type="scientific">Varibaculum cambriense</name>
    <dbReference type="NCBI Taxonomy" id="184870"/>
    <lineage>
        <taxon>Bacteria</taxon>
        <taxon>Bacillati</taxon>
        <taxon>Actinomycetota</taxon>
        <taxon>Actinomycetes</taxon>
        <taxon>Actinomycetales</taxon>
        <taxon>Actinomycetaceae</taxon>
        <taxon>Varibaculum</taxon>
    </lineage>
</organism>
<accession>A0AAJ1EXF5</accession>
<name>A0AAJ1EXF5_9ACTO</name>
<dbReference type="InterPro" id="IPR016181">
    <property type="entry name" value="Acyl_CoA_acyltransferase"/>
</dbReference>
<sequence>MSTPMQIRQAETARDMLDIFATRRAVFHLEQGISLDREIDDIDFAQGTIHLLGEDASGTIAAARISPPKIGIPSDLAEMFPQLPRDTITGKLGRFAVLPAARGCGNGKELVLGAERLALSNWGSSEGGGVVLLQVAAQAPVIGFYQKLGYRLVTSRDPYLDAGIEHRDLVKLVEPQASVVQFPGRWL</sequence>
<protein>
    <submittedName>
        <fullName evidence="2">GNAT family N-acetyltransferase</fullName>
        <ecNumber evidence="2">2.3.1.-</ecNumber>
    </submittedName>
</protein>
<gene>
    <name evidence="2" type="ORF">L0M99_01540</name>
</gene>
<feature type="domain" description="N-acetyltransferase" evidence="1">
    <location>
        <begin position="5"/>
        <end position="174"/>
    </location>
</feature>
<dbReference type="Pfam" id="PF13508">
    <property type="entry name" value="Acetyltransf_7"/>
    <property type="match status" value="1"/>
</dbReference>
<dbReference type="AlphaFoldDB" id="A0AAJ1EXF5"/>
<evidence type="ECO:0000313" key="3">
    <source>
        <dbReference type="Proteomes" id="UP001200537"/>
    </source>
</evidence>
<comment type="caution">
    <text evidence="2">The sequence shown here is derived from an EMBL/GenBank/DDBJ whole genome shotgun (WGS) entry which is preliminary data.</text>
</comment>
<dbReference type="Proteomes" id="UP001200537">
    <property type="component" value="Unassembled WGS sequence"/>
</dbReference>
<dbReference type="RefSeq" id="WP_238127496.1">
    <property type="nucleotide sequence ID" value="NZ_JAGZVZ010000004.1"/>
</dbReference>
<reference evidence="2" key="1">
    <citation type="submission" date="2022-01" db="EMBL/GenBank/DDBJ databases">
        <title>Collection of gut derived symbiotic bacterial strains cultured from healthy donors.</title>
        <authorList>
            <person name="Lin H."/>
            <person name="Kohout C."/>
            <person name="Waligurski E."/>
            <person name="Pamer E.G."/>
        </authorList>
    </citation>
    <scope>NUCLEOTIDE SEQUENCE</scope>
    <source>
        <strain evidence="2">DFI.7.46</strain>
    </source>
</reference>